<feature type="compositionally biased region" description="Low complexity" evidence="8">
    <location>
        <begin position="268"/>
        <end position="278"/>
    </location>
</feature>
<evidence type="ECO:0000259" key="9">
    <source>
        <dbReference type="PROSITE" id="PS50157"/>
    </source>
</evidence>
<evidence type="ECO:0000256" key="3">
    <source>
        <dbReference type="ARBA" id="ARBA00022737"/>
    </source>
</evidence>
<feature type="region of interest" description="Disordered" evidence="8">
    <location>
        <begin position="268"/>
        <end position="294"/>
    </location>
</feature>
<keyword evidence="5" id="KW-0862">Zinc</keyword>
<evidence type="ECO:0000256" key="4">
    <source>
        <dbReference type="ARBA" id="ARBA00022771"/>
    </source>
</evidence>
<dbReference type="Proteomes" id="UP000887575">
    <property type="component" value="Unassembled WGS sequence"/>
</dbReference>
<dbReference type="WBParaSite" id="MBELARI_LOCUS18782">
    <property type="protein sequence ID" value="MBELARI_LOCUS18782"/>
    <property type="gene ID" value="MBELARI_LOCUS18782"/>
</dbReference>
<dbReference type="AlphaFoldDB" id="A0AAF3EZ41"/>
<organism evidence="10 11">
    <name type="scientific">Mesorhabditis belari</name>
    <dbReference type="NCBI Taxonomy" id="2138241"/>
    <lineage>
        <taxon>Eukaryota</taxon>
        <taxon>Metazoa</taxon>
        <taxon>Ecdysozoa</taxon>
        <taxon>Nematoda</taxon>
        <taxon>Chromadorea</taxon>
        <taxon>Rhabditida</taxon>
        <taxon>Rhabditina</taxon>
        <taxon>Rhabditomorpha</taxon>
        <taxon>Rhabditoidea</taxon>
        <taxon>Rhabditidae</taxon>
        <taxon>Mesorhabditinae</taxon>
        <taxon>Mesorhabditis</taxon>
    </lineage>
</organism>
<name>A0AAF3EZ41_9BILA</name>
<evidence type="ECO:0000256" key="7">
    <source>
        <dbReference type="PROSITE-ProRule" id="PRU00042"/>
    </source>
</evidence>
<accession>A0AAF3EZ41</accession>
<comment type="subcellular location">
    <subcellularLocation>
        <location evidence="1">Nucleus</location>
    </subcellularLocation>
</comment>
<dbReference type="SMART" id="SM00355">
    <property type="entry name" value="ZnF_C2H2"/>
    <property type="match status" value="6"/>
</dbReference>
<keyword evidence="2" id="KW-0479">Metal-binding</keyword>
<keyword evidence="4 7" id="KW-0863">Zinc-finger</keyword>
<feature type="domain" description="C2H2-type" evidence="9">
    <location>
        <begin position="333"/>
        <end position="361"/>
    </location>
</feature>
<feature type="compositionally biased region" description="Acidic residues" evidence="8">
    <location>
        <begin position="410"/>
        <end position="419"/>
    </location>
</feature>
<reference evidence="11" key="1">
    <citation type="submission" date="2024-02" db="UniProtKB">
        <authorList>
            <consortium name="WormBaseParasite"/>
        </authorList>
    </citation>
    <scope>IDENTIFICATION</scope>
</reference>
<proteinExistence type="predicted"/>
<dbReference type="PROSITE" id="PS00028">
    <property type="entry name" value="ZINC_FINGER_C2H2_1"/>
    <property type="match status" value="1"/>
</dbReference>
<evidence type="ECO:0000256" key="6">
    <source>
        <dbReference type="ARBA" id="ARBA00023242"/>
    </source>
</evidence>
<evidence type="ECO:0000256" key="5">
    <source>
        <dbReference type="ARBA" id="ARBA00022833"/>
    </source>
</evidence>
<feature type="region of interest" description="Disordered" evidence="8">
    <location>
        <begin position="401"/>
        <end position="434"/>
    </location>
</feature>
<evidence type="ECO:0000313" key="10">
    <source>
        <dbReference type="Proteomes" id="UP000887575"/>
    </source>
</evidence>
<dbReference type="PANTHER" id="PTHR24406">
    <property type="entry name" value="TRANSCRIPTIONAL REPRESSOR CTCFL-RELATED"/>
    <property type="match status" value="1"/>
</dbReference>
<evidence type="ECO:0000313" key="11">
    <source>
        <dbReference type="WBParaSite" id="MBELARI_LOCUS18782"/>
    </source>
</evidence>
<dbReference type="Gene3D" id="3.30.160.60">
    <property type="entry name" value="Classic Zinc Finger"/>
    <property type="match status" value="1"/>
</dbReference>
<dbReference type="GO" id="GO:0005634">
    <property type="term" value="C:nucleus"/>
    <property type="evidence" value="ECO:0007669"/>
    <property type="project" value="UniProtKB-SubCell"/>
</dbReference>
<protein>
    <submittedName>
        <fullName evidence="11">C2H2-type domain-containing protein</fullName>
    </submittedName>
</protein>
<keyword evidence="10" id="KW-1185">Reference proteome</keyword>
<dbReference type="PROSITE" id="PS50157">
    <property type="entry name" value="ZINC_FINGER_C2H2_2"/>
    <property type="match status" value="1"/>
</dbReference>
<evidence type="ECO:0000256" key="8">
    <source>
        <dbReference type="SAM" id="MobiDB-lite"/>
    </source>
</evidence>
<evidence type="ECO:0000256" key="1">
    <source>
        <dbReference type="ARBA" id="ARBA00004123"/>
    </source>
</evidence>
<dbReference type="InterPro" id="IPR050888">
    <property type="entry name" value="ZnF_C2H2-type_TF"/>
</dbReference>
<keyword evidence="6" id="KW-0539">Nucleus</keyword>
<dbReference type="GO" id="GO:0008270">
    <property type="term" value="F:zinc ion binding"/>
    <property type="evidence" value="ECO:0007669"/>
    <property type="project" value="UniProtKB-KW"/>
</dbReference>
<keyword evidence="3" id="KW-0677">Repeat</keyword>
<feature type="compositionally biased region" description="Basic and acidic residues" evidence="8">
    <location>
        <begin position="280"/>
        <end position="294"/>
    </location>
</feature>
<sequence>MDSYLICKIPDCGQNVKKQALKSHAVTHLTKLRFRCSVCNYRAQLKKNVEMHQKYRHNGGGDVVDEKDKKYDEELESIMEQCFYWESSPSEEEIEEQEMNEESVYEDVRQGSSSKASNEEPFVLEPVPTFEMRRQSNQKNMLICQIQDCGQKINPGKCMYGLRAHAIVHHPIKRFQCTVCSFLANGKEGVLLHQKAKHTGQGLVLDRGDDSYFDTLEEFIVKCFPSAADRKRKPRKSHAINEQMIIKEEQNGALLASNVNSSSQIVPLSSPLRESSLSKTNDDSDKQEAKKKESKNIDVMCQIPGCEQVMSSERNGMKHLRIHAISHHPLKRFHCSMCIHASSVKKALEGHQRRLHGGQGSVVDIADKYYYEVLTTITRKCFPNYAGRNVSKRKRKLNEIERSLESDEQKEAEDAEMEKEDGLKVSNDPVEPSEVFDDTNQHLEIKDEPIFEEDAMDVESLLKSSTTNHLLSEVKEEINLSKEIPVLLLNVKDEKSPLEQIIEKVKNEC</sequence>
<evidence type="ECO:0000256" key="2">
    <source>
        <dbReference type="ARBA" id="ARBA00022723"/>
    </source>
</evidence>
<dbReference type="InterPro" id="IPR013087">
    <property type="entry name" value="Znf_C2H2_type"/>
</dbReference>